<reference evidence="1" key="1">
    <citation type="submission" date="2018-05" db="EMBL/GenBank/DDBJ databases">
        <authorList>
            <person name="Lanie J.A."/>
            <person name="Ng W.-L."/>
            <person name="Kazmierczak K.M."/>
            <person name="Andrzejewski T.M."/>
            <person name="Davidsen T.M."/>
            <person name="Wayne K.J."/>
            <person name="Tettelin H."/>
            <person name="Glass J.I."/>
            <person name="Rusch D."/>
            <person name="Podicherti R."/>
            <person name="Tsui H.-C.T."/>
            <person name="Winkler M.E."/>
        </authorList>
    </citation>
    <scope>NUCLEOTIDE SEQUENCE</scope>
</reference>
<evidence type="ECO:0000313" key="1">
    <source>
        <dbReference type="EMBL" id="SVB50633.1"/>
    </source>
</evidence>
<dbReference type="EMBL" id="UINC01044755">
    <property type="protein sequence ID" value="SVB50633.1"/>
    <property type="molecule type" value="Genomic_DNA"/>
</dbReference>
<gene>
    <name evidence="1" type="ORF">METZ01_LOCUS203487</name>
</gene>
<feature type="non-terminal residue" evidence="1">
    <location>
        <position position="1"/>
    </location>
</feature>
<accession>A0A382EL53</accession>
<organism evidence="1">
    <name type="scientific">marine metagenome</name>
    <dbReference type="NCBI Taxonomy" id="408172"/>
    <lineage>
        <taxon>unclassified sequences</taxon>
        <taxon>metagenomes</taxon>
        <taxon>ecological metagenomes</taxon>
    </lineage>
</organism>
<dbReference type="AlphaFoldDB" id="A0A382EL53"/>
<proteinExistence type="predicted"/>
<name>A0A382EL53_9ZZZZ</name>
<sequence>ALNPNKPIELAGYKVPLLRYPCWAAPSMANKRVYLRSESYLLCFDFAKKR</sequence>
<protein>
    <submittedName>
        <fullName evidence="1">Uncharacterized protein</fullName>
    </submittedName>
</protein>